<proteinExistence type="predicted"/>
<dbReference type="EMBL" id="JACRTG010000004">
    <property type="protein sequence ID" value="MBC8586932.1"/>
    <property type="molecule type" value="Genomic_DNA"/>
</dbReference>
<keyword evidence="4" id="KW-1185">Reference proteome</keyword>
<name>A0A926IE33_9FIRM</name>
<dbReference type="Pfam" id="PF00534">
    <property type="entry name" value="Glycos_transf_1"/>
    <property type="match status" value="1"/>
</dbReference>
<dbReference type="Proteomes" id="UP000601171">
    <property type="component" value="Unassembled WGS sequence"/>
</dbReference>
<dbReference type="Pfam" id="PF13439">
    <property type="entry name" value="Glyco_transf_4"/>
    <property type="match status" value="1"/>
</dbReference>
<dbReference type="RefSeq" id="WP_262428402.1">
    <property type="nucleotide sequence ID" value="NZ_JACRTG010000004.1"/>
</dbReference>
<dbReference type="Gene3D" id="3.40.50.2000">
    <property type="entry name" value="Glycogen Phosphorylase B"/>
    <property type="match status" value="2"/>
</dbReference>
<feature type="domain" description="Glycosyl transferase family 1" evidence="1">
    <location>
        <begin position="176"/>
        <end position="347"/>
    </location>
</feature>
<evidence type="ECO:0000259" key="1">
    <source>
        <dbReference type="Pfam" id="PF00534"/>
    </source>
</evidence>
<dbReference type="CDD" id="cd03801">
    <property type="entry name" value="GT4_PimA-like"/>
    <property type="match status" value="1"/>
</dbReference>
<dbReference type="SUPFAM" id="SSF53756">
    <property type="entry name" value="UDP-Glycosyltransferase/glycogen phosphorylase"/>
    <property type="match status" value="1"/>
</dbReference>
<dbReference type="PANTHER" id="PTHR12526">
    <property type="entry name" value="GLYCOSYLTRANSFERASE"/>
    <property type="match status" value="1"/>
</dbReference>
<reference evidence="3" key="1">
    <citation type="submission" date="2020-08" db="EMBL/GenBank/DDBJ databases">
        <title>Genome public.</title>
        <authorList>
            <person name="Liu C."/>
            <person name="Sun Q."/>
        </authorList>
    </citation>
    <scope>NUCLEOTIDE SEQUENCE</scope>
    <source>
        <strain evidence="3">BX21</strain>
    </source>
</reference>
<dbReference type="InterPro" id="IPR028098">
    <property type="entry name" value="Glyco_trans_4-like_N"/>
</dbReference>
<feature type="domain" description="Glycosyltransferase subfamily 4-like N-terminal" evidence="2">
    <location>
        <begin position="14"/>
        <end position="168"/>
    </location>
</feature>
<dbReference type="PANTHER" id="PTHR12526:SF630">
    <property type="entry name" value="GLYCOSYLTRANSFERASE"/>
    <property type="match status" value="1"/>
</dbReference>
<dbReference type="InterPro" id="IPR001296">
    <property type="entry name" value="Glyco_trans_1"/>
</dbReference>
<organism evidence="3 4">
    <name type="scientific">Paratissierella segnis</name>
    <dbReference type="NCBI Taxonomy" id="2763679"/>
    <lineage>
        <taxon>Bacteria</taxon>
        <taxon>Bacillati</taxon>
        <taxon>Bacillota</taxon>
        <taxon>Tissierellia</taxon>
        <taxon>Tissierellales</taxon>
        <taxon>Tissierellaceae</taxon>
        <taxon>Paratissierella</taxon>
    </lineage>
</organism>
<dbReference type="AlphaFoldDB" id="A0A926IE33"/>
<gene>
    <name evidence="3" type="ORF">H8707_01585</name>
</gene>
<protein>
    <submittedName>
        <fullName evidence="3">Glycosyltransferase family 4 protein</fullName>
    </submittedName>
</protein>
<evidence type="ECO:0000313" key="3">
    <source>
        <dbReference type="EMBL" id="MBC8586932.1"/>
    </source>
</evidence>
<accession>A0A926IE33</accession>
<evidence type="ECO:0000259" key="2">
    <source>
        <dbReference type="Pfam" id="PF13439"/>
    </source>
</evidence>
<evidence type="ECO:0000313" key="4">
    <source>
        <dbReference type="Proteomes" id="UP000601171"/>
    </source>
</evidence>
<comment type="caution">
    <text evidence="3">The sequence shown here is derived from an EMBL/GenBank/DDBJ whole genome shotgun (WGS) entry which is preliminary data.</text>
</comment>
<sequence>MTNVLHLINYLGGGGSEIYIYTLAKKLHNNHCKFYIAYSEEGKGLKLFEDLGIETIKLQMNSPFDIKAANELKKICKELSIDVIHTHFLRENYISILSKLLGNKVRVINTRHMLDKNSKSVISMNKFFTRFNDSIIAVSSSVRNQMIYDEGLNPNKIKLIYTGVDLEEWSKPSSLNFRDEYKIPEGEILITTIARFSKEKGHEFLINSIKYFKDYIKTNNPEFKFKFVLVGEGELFNDIIDKAKDLQIYDDIIFTGYRRDIKNILKSSDIFILPSNNEAFGLSILEAMAAGLPVITTNSGGTREIINKDFDNGIIIEYGEIHKLSESLVALIENKELKEQYIANGYKTLSTHFNIEKTIEETYNLYKGRDI</sequence>
<dbReference type="GO" id="GO:0016757">
    <property type="term" value="F:glycosyltransferase activity"/>
    <property type="evidence" value="ECO:0007669"/>
    <property type="project" value="InterPro"/>
</dbReference>